<dbReference type="GO" id="GO:0016042">
    <property type="term" value="P:lipid catabolic process"/>
    <property type="evidence" value="ECO:0007669"/>
    <property type="project" value="UniProtKB-UniRule"/>
</dbReference>
<feature type="short sequence motif" description="DGA/G" evidence="6">
    <location>
        <begin position="210"/>
        <end position="212"/>
    </location>
</feature>
<dbReference type="Gene3D" id="2.40.160.50">
    <property type="entry name" value="membrane protein fhac: a member of the omp85/tpsb transporter family"/>
    <property type="match status" value="1"/>
</dbReference>
<dbReference type="InterPro" id="IPR002641">
    <property type="entry name" value="PNPLA_dom"/>
</dbReference>
<reference evidence="8 9" key="1">
    <citation type="journal article" date="2014" name="PLoS ONE">
        <title>Physiological and genomic features of a novel sulfur-oxidizing gammaproteobacterium belonging to a previously uncultivated symbiotic lineage isolated from a hydrothermal vent.</title>
        <authorList>
            <person name="Nunoura T."/>
            <person name="Takaki Y."/>
            <person name="Kazama H."/>
            <person name="Kakuta J."/>
            <person name="Shimamura S."/>
            <person name="Makita H."/>
            <person name="Hirai M."/>
            <person name="Miyazaki M."/>
            <person name="Takai K."/>
        </authorList>
    </citation>
    <scope>NUCLEOTIDE SEQUENCE [LARGE SCALE GENOMIC DNA]</scope>
    <source>
        <strain evidence="8 9">Hiromi1</strain>
    </source>
</reference>
<evidence type="ECO:0000256" key="2">
    <source>
        <dbReference type="ARBA" id="ARBA00022801"/>
    </source>
</evidence>
<name>A0A7U6GH64_9GAMM</name>
<keyword evidence="3 6" id="KW-0442">Lipid degradation</keyword>
<evidence type="ECO:0000256" key="4">
    <source>
        <dbReference type="ARBA" id="ARBA00023098"/>
    </source>
</evidence>
<feature type="domain" description="PNPLA" evidence="7">
    <location>
        <begin position="31"/>
        <end position="223"/>
    </location>
</feature>
<proteinExistence type="predicted"/>
<evidence type="ECO:0000256" key="6">
    <source>
        <dbReference type="PROSITE-ProRule" id="PRU01161"/>
    </source>
</evidence>
<evidence type="ECO:0000256" key="3">
    <source>
        <dbReference type="ARBA" id="ARBA00022963"/>
    </source>
</evidence>
<evidence type="ECO:0000256" key="1">
    <source>
        <dbReference type="ARBA" id="ARBA00004370"/>
    </source>
</evidence>
<comment type="subcellular location">
    <subcellularLocation>
        <location evidence="1">Membrane</location>
    </subcellularLocation>
</comment>
<dbReference type="EMBL" id="AP012273">
    <property type="protein sequence ID" value="BAO43547.1"/>
    <property type="molecule type" value="Genomic_DNA"/>
</dbReference>
<dbReference type="Proteomes" id="UP000031631">
    <property type="component" value="Chromosome"/>
</dbReference>
<dbReference type="CDD" id="cd07205">
    <property type="entry name" value="Pat_PNPLA6_PNPLA7_NTE1_like"/>
    <property type="match status" value="1"/>
</dbReference>
<dbReference type="PANTHER" id="PTHR14226:SF29">
    <property type="entry name" value="NEUROPATHY TARGET ESTERASE SWS"/>
    <property type="match status" value="1"/>
</dbReference>
<dbReference type="InterPro" id="IPR016035">
    <property type="entry name" value="Acyl_Trfase/lysoPLipase"/>
</dbReference>
<dbReference type="SUPFAM" id="SSF52151">
    <property type="entry name" value="FabD/lysophospholipase-like"/>
    <property type="match status" value="1"/>
</dbReference>
<dbReference type="GO" id="GO:0019867">
    <property type="term" value="C:outer membrane"/>
    <property type="evidence" value="ECO:0007669"/>
    <property type="project" value="InterPro"/>
</dbReference>
<protein>
    <submittedName>
        <fullName evidence="8">Patatin-like phospholipase family protein</fullName>
    </submittedName>
</protein>
<dbReference type="AlphaFoldDB" id="A0A7U6GH64"/>
<dbReference type="InterPro" id="IPR000184">
    <property type="entry name" value="Bac_surfAg_D15"/>
</dbReference>
<evidence type="ECO:0000259" key="7">
    <source>
        <dbReference type="PROSITE" id="PS51635"/>
    </source>
</evidence>
<gene>
    <name evidence="8" type="ORF">TBH_C0609</name>
</gene>
<dbReference type="KEGG" id="tbn:TBH_C0609"/>
<feature type="short sequence motif" description="GXSXG" evidence="6">
    <location>
        <begin position="62"/>
        <end position="66"/>
    </location>
</feature>
<keyword evidence="2 6" id="KW-0378">Hydrolase</keyword>
<evidence type="ECO:0000256" key="5">
    <source>
        <dbReference type="ARBA" id="ARBA00023136"/>
    </source>
</evidence>
<evidence type="ECO:0000313" key="8">
    <source>
        <dbReference type="EMBL" id="BAO43547.1"/>
    </source>
</evidence>
<evidence type="ECO:0000313" key="9">
    <source>
        <dbReference type="Proteomes" id="UP000031631"/>
    </source>
</evidence>
<feature type="active site" description="Proton acceptor" evidence="6">
    <location>
        <position position="210"/>
    </location>
</feature>
<keyword evidence="9" id="KW-1185">Reference proteome</keyword>
<dbReference type="PANTHER" id="PTHR14226">
    <property type="entry name" value="NEUROPATHY TARGET ESTERASE/SWISS CHEESE D.MELANOGASTER"/>
    <property type="match status" value="1"/>
</dbReference>
<accession>A0A7U6GH64</accession>
<feature type="active site" description="Nucleophile" evidence="6">
    <location>
        <position position="64"/>
    </location>
</feature>
<feature type="short sequence motif" description="GXGXXG" evidence="6">
    <location>
        <begin position="35"/>
        <end position="40"/>
    </location>
</feature>
<organism evidence="8 9">
    <name type="scientific">Thiolapillus brandeum</name>
    <dbReference type="NCBI Taxonomy" id="1076588"/>
    <lineage>
        <taxon>Bacteria</taxon>
        <taxon>Pseudomonadati</taxon>
        <taxon>Pseudomonadota</taxon>
        <taxon>Gammaproteobacteria</taxon>
        <taxon>Chromatiales</taxon>
        <taxon>Sedimenticolaceae</taxon>
        <taxon>Thiolapillus</taxon>
    </lineage>
</organism>
<dbReference type="RefSeq" id="WP_052469832.1">
    <property type="nucleotide sequence ID" value="NZ_AP012273.1"/>
</dbReference>
<dbReference type="Pfam" id="PF01103">
    <property type="entry name" value="Omp85"/>
    <property type="match status" value="1"/>
</dbReference>
<dbReference type="Gene3D" id="3.40.1090.10">
    <property type="entry name" value="Cytosolic phospholipase A2 catalytic domain"/>
    <property type="match status" value="2"/>
</dbReference>
<keyword evidence="4 6" id="KW-0443">Lipid metabolism</keyword>
<dbReference type="PROSITE" id="PS51635">
    <property type="entry name" value="PNPLA"/>
    <property type="match status" value="1"/>
</dbReference>
<sequence length="729" mass="79535">MKPGIGKYLLCLLLTVPVVLANAAERPRVGLVLSGGGARGAAHISVLKVIEEQGVPIDYIAGTSMGAIIGGLYASGLSPEEIEKRLAAMDWGDMLTDSPKREDLSYRRKREDEEVLVRYAAGFRDGKVQLPQGLLQGQKLLLFLRELTLPVADVEDFDQLPIPFRAVATDISTGQAVVLDHGDLALAMRASSSIPSVFSPVELDGRLLVDGGVSNNLPVDIVRAMGADRLIVVDVSTPLAKREELGSVISITDQLTTIMTRRNTERSIKALSKEDVLVVPDLSSVTTTDFANSMKALKPGMVAARKQQARLARIAQETAGASGSPGPEAVVQKPLPVISFMELNNDSGLSDKAIERYFATVKLGQPLDVQALEAAISELYGLDLFKQISYRLVSRDGETGVEISVRKKPWGPNYLQAGLQFHGDWNDENGFNLGMSYTRAAVNPLGGEFRAILELGDRPRLQGEFYQPLDTNRAFFVHPQLEYTRNTIGYYTEGDKLGEYDLSETQLSLDFGLNLSSWGELRLGWRGGRADVEIRSGFPGVVEGVSDTGELHLDFGVDTLDSLYFPTSGHWMRAELSSHDRRWGDDNDFHQLYLDAGMAMTRDRDTLFFRGQAGFTLDSNAPLYGLFRLGGFLDLSGFHVNELTGQHMGHGLLGYMRRLDDGGLAPLYLGATLEAGNTWQAAGDIGNDWLLGGSMFLGLDTLLGPLYMGYALGEDDHGSLFMYFGAPIK</sequence>
<dbReference type="Pfam" id="PF01734">
    <property type="entry name" value="Patatin"/>
    <property type="match status" value="1"/>
</dbReference>
<dbReference type="GO" id="GO:0016787">
    <property type="term" value="F:hydrolase activity"/>
    <property type="evidence" value="ECO:0007669"/>
    <property type="project" value="UniProtKB-UniRule"/>
</dbReference>
<dbReference type="InterPro" id="IPR050301">
    <property type="entry name" value="NTE"/>
</dbReference>
<keyword evidence="5" id="KW-0472">Membrane</keyword>